<comment type="similarity">
    <text evidence="1">Belongs to the EamA transporter family.</text>
</comment>
<dbReference type="Proteomes" id="UP000287171">
    <property type="component" value="Unassembled WGS sequence"/>
</dbReference>
<name>A0A402BGV1_9CHLR</name>
<dbReference type="SUPFAM" id="SSF103481">
    <property type="entry name" value="Multidrug resistance efflux transporter EmrE"/>
    <property type="match status" value="2"/>
</dbReference>
<feature type="domain" description="EamA" evidence="3">
    <location>
        <begin position="6"/>
        <end position="138"/>
    </location>
</feature>
<proteinExistence type="inferred from homology"/>
<feature type="transmembrane region" description="Helical" evidence="2">
    <location>
        <begin position="149"/>
        <end position="169"/>
    </location>
</feature>
<evidence type="ECO:0000256" key="1">
    <source>
        <dbReference type="ARBA" id="ARBA00007362"/>
    </source>
</evidence>
<keyword evidence="2" id="KW-1133">Transmembrane helix</keyword>
<feature type="transmembrane region" description="Helical" evidence="2">
    <location>
        <begin position="213"/>
        <end position="232"/>
    </location>
</feature>
<dbReference type="OrthoDB" id="3180815at2"/>
<dbReference type="AlphaFoldDB" id="A0A402BGV1"/>
<sequence>MKRFTASLLVLMGAASFGVLSTIVKISYSQGFSTAEVTSSPLLFGCVILWLLGIPSFKELRQLSFATIGKLLASGIFSGLTGVFYYLALQSLSASLGVILLFQFVWMGFLLEWILQKRRPSGKQWLSIAVVLIGTVLAAGYEALHFEHISLAGILLGLLAAASYTGNLTVNGRVALSVSPILRSTLMVTGGAVITLLIFPPLFLFNDSIGQGLWIYALLLGLFGVIIPPYLYAQGIPTIGSAMASILGSVELPIVIITSALILKEHITVIQWLGVILILVGICISEQRIISQKTFRKRLQYRN</sequence>
<evidence type="ECO:0000313" key="5">
    <source>
        <dbReference type="Proteomes" id="UP000287171"/>
    </source>
</evidence>
<dbReference type="InterPro" id="IPR000620">
    <property type="entry name" value="EamA_dom"/>
</dbReference>
<feature type="domain" description="EamA" evidence="3">
    <location>
        <begin position="152"/>
        <end position="284"/>
    </location>
</feature>
<dbReference type="PANTHER" id="PTHR22911">
    <property type="entry name" value="ACYL-MALONYL CONDENSING ENZYME-RELATED"/>
    <property type="match status" value="1"/>
</dbReference>
<gene>
    <name evidence="4" type="ORF">KDA_60430</name>
</gene>
<keyword evidence="2" id="KW-0812">Transmembrane</keyword>
<evidence type="ECO:0000259" key="3">
    <source>
        <dbReference type="Pfam" id="PF00892"/>
    </source>
</evidence>
<dbReference type="InterPro" id="IPR037185">
    <property type="entry name" value="EmrE-like"/>
</dbReference>
<feature type="transmembrane region" description="Helical" evidence="2">
    <location>
        <begin position="69"/>
        <end position="88"/>
    </location>
</feature>
<feature type="transmembrane region" description="Helical" evidence="2">
    <location>
        <begin position="94"/>
        <end position="113"/>
    </location>
</feature>
<dbReference type="EMBL" id="BIFT01000002">
    <property type="protein sequence ID" value="GCE30559.1"/>
    <property type="molecule type" value="Genomic_DNA"/>
</dbReference>
<accession>A0A402BGV1</accession>
<keyword evidence="2" id="KW-0472">Membrane</keyword>
<feature type="transmembrane region" description="Helical" evidence="2">
    <location>
        <begin position="181"/>
        <end position="201"/>
    </location>
</feature>
<evidence type="ECO:0000256" key="2">
    <source>
        <dbReference type="SAM" id="Phobius"/>
    </source>
</evidence>
<feature type="transmembrane region" description="Helical" evidence="2">
    <location>
        <begin position="244"/>
        <end position="263"/>
    </location>
</feature>
<keyword evidence="5" id="KW-1185">Reference proteome</keyword>
<feature type="transmembrane region" description="Helical" evidence="2">
    <location>
        <begin position="37"/>
        <end position="57"/>
    </location>
</feature>
<comment type="caution">
    <text evidence="4">The sequence shown here is derived from an EMBL/GenBank/DDBJ whole genome shotgun (WGS) entry which is preliminary data.</text>
</comment>
<dbReference type="GO" id="GO:0016020">
    <property type="term" value="C:membrane"/>
    <property type="evidence" value="ECO:0007669"/>
    <property type="project" value="InterPro"/>
</dbReference>
<organism evidence="4 5">
    <name type="scientific">Dictyobacter alpinus</name>
    <dbReference type="NCBI Taxonomy" id="2014873"/>
    <lineage>
        <taxon>Bacteria</taxon>
        <taxon>Bacillati</taxon>
        <taxon>Chloroflexota</taxon>
        <taxon>Ktedonobacteria</taxon>
        <taxon>Ktedonobacterales</taxon>
        <taxon>Dictyobacteraceae</taxon>
        <taxon>Dictyobacter</taxon>
    </lineage>
</organism>
<protein>
    <submittedName>
        <fullName evidence="4">Multidrug transporter</fullName>
    </submittedName>
</protein>
<dbReference type="Pfam" id="PF00892">
    <property type="entry name" value="EamA"/>
    <property type="match status" value="2"/>
</dbReference>
<dbReference type="RefSeq" id="WP_126630632.1">
    <property type="nucleotide sequence ID" value="NZ_BIFT01000002.1"/>
</dbReference>
<dbReference type="PANTHER" id="PTHR22911:SF137">
    <property type="entry name" value="SOLUTE CARRIER FAMILY 35 MEMBER G2-RELATED"/>
    <property type="match status" value="1"/>
</dbReference>
<evidence type="ECO:0000313" key="4">
    <source>
        <dbReference type="EMBL" id="GCE30559.1"/>
    </source>
</evidence>
<feature type="transmembrane region" description="Helical" evidence="2">
    <location>
        <begin position="269"/>
        <end position="290"/>
    </location>
</feature>
<reference evidence="5" key="1">
    <citation type="submission" date="2018-12" db="EMBL/GenBank/DDBJ databases">
        <title>Tengunoibacter tsumagoiensis gen. nov., sp. nov., Dictyobacter kobayashii sp. nov., D. alpinus sp. nov., and D. joshuensis sp. nov. and description of Dictyobacteraceae fam. nov. within the order Ktedonobacterales isolated from Tengu-no-mugimeshi.</title>
        <authorList>
            <person name="Wang C.M."/>
            <person name="Zheng Y."/>
            <person name="Sakai Y."/>
            <person name="Toyoda A."/>
            <person name="Minakuchi Y."/>
            <person name="Abe K."/>
            <person name="Yokota A."/>
            <person name="Yabe S."/>
        </authorList>
    </citation>
    <scope>NUCLEOTIDE SEQUENCE [LARGE SCALE GENOMIC DNA]</scope>
    <source>
        <strain evidence="5">Uno16</strain>
    </source>
</reference>
<feature type="transmembrane region" description="Helical" evidence="2">
    <location>
        <begin position="125"/>
        <end position="143"/>
    </location>
</feature>